<organism evidence="1 2">
    <name type="scientific">Stratiformator vulcanicus</name>
    <dbReference type="NCBI Taxonomy" id="2527980"/>
    <lineage>
        <taxon>Bacteria</taxon>
        <taxon>Pseudomonadati</taxon>
        <taxon>Planctomycetota</taxon>
        <taxon>Planctomycetia</taxon>
        <taxon>Planctomycetales</taxon>
        <taxon>Planctomycetaceae</taxon>
        <taxon>Stratiformator</taxon>
    </lineage>
</organism>
<sequence>MADDALRLDAPLPPGFQECPDGEFIAALQFAEDAAPAFRKAQQSRDLEMFWRVVAGDLAMRRGAAKQKGRPKLDGDDRRRLLTCGLPADERKAIAGLVQIIDRPKTSLKKSTSAYEELCLRLPDAAATIIALDVLIDDGASLDPALLSKIYRDGVIQSAAVEAWEPETIADEFALAEIEFKAGHVLGAIAGADTVHRRGRDRLRELLDEHTDTDGTPHGRILPELELIFASLVRSIEFAARVDTRLRNRRMVERFADLVSVVARLIDRDGTLGSFVSGDRLRGVLATARTLSGLKKGSLPGRLINEIGSAKKKANAKLSGHDDVSVQSDWARIALLRASWKLRSDTLLIEHAGAEPFFELRPENSAIISGSIPISATVDGKTIEPDDEWECVCTHSDDDGDYVELFLETGGVKFGRQFYLSRAETCAVLVDSACAKPANEVRVDTRLPLVAGAAVEAARPIRELRLAKGKQRMRLIPAGLPDRREISTAGHFREHEGTLELSAANYGVAFSPLVIDWSPERRRKPVDWRLLTTAEEGRELAPHEATACRVRIGDFQLVVYRRFDESKEMRTVLGMHHNNETVIGQFMNDGEINPLLLVE</sequence>
<dbReference type="KEGG" id="svp:Pan189_39660"/>
<evidence type="ECO:0000313" key="2">
    <source>
        <dbReference type="Proteomes" id="UP000317318"/>
    </source>
</evidence>
<dbReference type="RefSeq" id="WP_145365689.1">
    <property type="nucleotide sequence ID" value="NZ_CP036268.1"/>
</dbReference>
<protein>
    <recommendedName>
        <fullName evidence="3">Heparinase II/III-like protein</fullName>
    </recommendedName>
</protein>
<evidence type="ECO:0008006" key="3">
    <source>
        <dbReference type="Google" id="ProtNLM"/>
    </source>
</evidence>
<gene>
    <name evidence="1" type="ORF">Pan189_39660</name>
</gene>
<accession>A0A517R6M8</accession>
<evidence type="ECO:0000313" key="1">
    <source>
        <dbReference type="EMBL" id="QDT39557.1"/>
    </source>
</evidence>
<dbReference type="OrthoDB" id="277106at2"/>
<keyword evidence="2" id="KW-1185">Reference proteome</keyword>
<dbReference type="EMBL" id="CP036268">
    <property type="protein sequence ID" value="QDT39557.1"/>
    <property type="molecule type" value="Genomic_DNA"/>
</dbReference>
<dbReference type="Proteomes" id="UP000317318">
    <property type="component" value="Chromosome"/>
</dbReference>
<proteinExistence type="predicted"/>
<dbReference type="AlphaFoldDB" id="A0A517R6M8"/>
<name>A0A517R6M8_9PLAN</name>
<reference evidence="1 2" key="1">
    <citation type="submission" date="2019-02" db="EMBL/GenBank/DDBJ databases">
        <title>Deep-cultivation of Planctomycetes and their phenomic and genomic characterization uncovers novel biology.</title>
        <authorList>
            <person name="Wiegand S."/>
            <person name="Jogler M."/>
            <person name="Boedeker C."/>
            <person name="Pinto D."/>
            <person name="Vollmers J."/>
            <person name="Rivas-Marin E."/>
            <person name="Kohn T."/>
            <person name="Peeters S.H."/>
            <person name="Heuer A."/>
            <person name="Rast P."/>
            <person name="Oberbeckmann S."/>
            <person name="Bunk B."/>
            <person name="Jeske O."/>
            <person name="Meyerdierks A."/>
            <person name="Storesund J.E."/>
            <person name="Kallscheuer N."/>
            <person name="Luecker S."/>
            <person name="Lage O.M."/>
            <person name="Pohl T."/>
            <person name="Merkel B.J."/>
            <person name="Hornburger P."/>
            <person name="Mueller R.-W."/>
            <person name="Bruemmer F."/>
            <person name="Labrenz M."/>
            <person name="Spormann A.M."/>
            <person name="Op den Camp H."/>
            <person name="Overmann J."/>
            <person name="Amann R."/>
            <person name="Jetten M.S.M."/>
            <person name="Mascher T."/>
            <person name="Medema M.H."/>
            <person name="Devos D.P."/>
            <person name="Kaster A.-K."/>
            <person name="Ovreas L."/>
            <person name="Rohde M."/>
            <person name="Galperin M.Y."/>
            <person name="Jogler C."/>
        </authorList>
    </citation>
    <scope>NUCLEOTIDE SEQUENCE [LARGE SCALE GENOMIC DNA]</scope>
    <source>
        <strain evidence="1 2">Pan189</strain>
    </source>
</reference>